<dbReference type="GO" id="GO:0005829">
    <property type="term" value="C:cytosol"/>
    <property type="evidence" value="ECO:0007669"/>
    <property type="project" value="TreeGrafter"/>
</dbReference>
<dbReference type="AlphaFoldDB" id="A0A833GZB8"/>
<keyword evidence="2" id="KW-0560">Oxidoreductase</keyword>
<comment type="similarity">
    <text evidence="1">Belongs to the NAD(P)H dehydrogenase (quinone) family.</text>
</comment>
<protein>
    <submittedName>
        <fullName evidence="4">NAD(P)H-dependent oxidoreductase</fullName>
    </submittedName>
</protein>
<dbReference type="SUPFAM" id="SSF52218">
    <property type="entry name" value="Flavoproteins"/>
    <property type="match status" value="1"/>
</dbReference>
<proteinExistence type="inferred from homology"/>
<feature type="domain" description="Flavodoxin-like fold" evidence="3">
    <location>
        <begin position="5"/>
        <end position="187"/>
    </location>
</feature>
<dbReference type="InterPro" id="IPR051545">
    <property type="entry name" value="NAD(P)H_dehydrogenase_qn"/>
</dbReference>
<dbReference type="PANTHER" id="PTHR10204">
    <property type="entry name" value="NAD P H OXIDOREDUCTASE-RELATED"/>
    <property type="match status" value="1"/>
</dbReference>
<dbReference type="Gene3D" id="3.40.50.360">
    <property type="match status" value="1"/>
</dbReference>
<dbReference type="PANTHER" id="PTHR10204:SF34">
    <property type="entry name" value="NAD(P)H DEHYDROGENASE [QUINONE] 1 ISOFORM 1"/>
    <property type="match status" value="1"/>
</dbReference>
<evidence type="ECO:0000259" key="3">
    <source>
        <dbReference type="Pfam" id="PF02525"/>
    </source>
</evidence>
<dbReference type="EMBL" id="WBUI01000019">
    <property type="protein sequence ID" value="KAB2930570.1"/>
    <property type="molecule type" value="Genomic_DNA"/>
</dbReference>
<organism evidence="4 5">
    <name type="scientific">Leptonema illini</name>
    <dbReference type="NCBI Taxonomy" id="183"/>
    <lineage>
        <taxon>Bacteria</taxon>
        <taxon>Pseudomonadati</taxon>
        <taxon>Spirochaetota</taxon>
        <taxon>Spirochaetia</taxon>
        <taxon>Leptospirales</taxon>
        <taxon>Leptospiraceae</taxon>
        <taxon>Leptonema</taxon>
    </lineage>
</organism>
<comment type="caution">
    <text evidence="4">The sequence shown here is derived from an EMBL/GenBank/DDBJ whole genome shotgun (WGS) entry which is preliminary data.</text>
</comment>
<sequence length="199" mass="22655">MASAKKILLILGHPDPNSFNGAIFHSIAEGFKSAQSTNTLQAVRLSDLHFQLNLAHGYNSRTELEPDLLEMQTKIKEADHIVFVYPTWWGQMPALLKGFFDRVFLPGFAFKYRENSPLWDKFLTGKTGDLIVTMDAPSWYDRLLYGGASRRAVKNAILEFCGIKPVRITTLDRLRYRKDTERAVFLEKMKKLGASLASR</sequence>
<evidence type="ECO:0000256" key="1">
    <source>
        <dbReference type="ARBA" id="ARBA00006252"/>
    </source>
</evidence>
<dbReference type="InterPro" id="IPR029039">
    <property type="entry name" value="Flavoprotein-like_sf"/>
</dbReference>
<reference evidence="4 5" key="1">
    <citation type="submission" date="2019-10" db="EMBL/GenBank/DDBJ databases">
        <title>Extracellular Electron Transfer in a Candidatus Methanoperedens spp. Enrichment Culture.</title>
        <authorList>
            <person name="Berger S."/>
            <person name="Rangel Shaw D."/>
            <person name="Berben T."/>
            <person name="In 'T Zandt M."/>
            <person name="Frank J."/>
            <person name="Reimann J."/>
            <person name="Jetten M.S.M."/>
            <person name="Welte C.U."/>
        </authorList>
    </citation>
    <scope>NUCLEOTIDE SEQUENCE [LARGE SCALE GENOMIC DNA]</scope>
    <source>
        <strain evidence="4">SB12</strain>
    </source>
</reference>
<evidence type="ECO:0000313" key="5">
    <source>
        <dbReference type="Proteomes" id="UP000460298"/>
    </source>
</evidence>
<gene>
    <name evidence="4" type="ORF">F9K24_16125</name>
</gene>
<accession>A0A833GZB8</accession>
<dbReference type="Proteomes" id="UP000460298">
    <property type="component" value="Unassembled WGS sequence"/>
</dbReference>
<name>A0A833GZB8_9LEPT</name>
<dbReference type="InterPro" id="IPR003680">
    <property type="entry name" value="Flavodoxin_fold"/>
</dbReference>
<evidence type="ECO:0000313" key="4">
    <source>
        <dbReference type="EMBL" id="KAB2930570.1"/>
    </source>
</evidence>
<dbReference type="GO" id="GO:0003955">
    <property type="term" value="F:NAD(P)H dehydrogenase (quinone) activity"/>
    <property type="evidence" value="ECO:0007669"/>
    <property type="project" value="TreeGrafter"/>
</dbReference>
<dbReference type="Pfam" id="PF02525">
    <property type="entry name" value="Flavodoxin_2"/>
    <property type="match status" value="1"/>
</dbReference>
<evidence type="ECO:0000256" key="2">
    <source>
        <dbReference type="ARBA" id="ARBA00023002"/>
    </source>
</evidence>